<keyword evidence="8 10" id="KW-0694">RNA-binding</keyword>
<feature type="binding site" evidence="10">
    <location>
        <position position="294"/>
    </location>
    <ligand>
        <name>Zn(2+)</name>
        <dbReference type="ChEBI" id="CHEBI:29105"/>
    </ligand>
</feature>
<evidence type="ECO:0000313" key="14">
    <source>
        <dbReference type="Proteomes" id="UP000030661"/>
    </source>
</evidence>
<organism evidence="13">
    <name type="scientific">Vecturithrix granuli</name>
    <dbReference type="NCBI Taxonomy" id="1499967"/>
    <lineage>
        <taxon>Bacteria</taxon>
        <taxon>Candidatus Moduliflexota</taxon>
        <taxon>Candidatus Vecturitrichia</taxon>
        <taxon>Candidatus Vecturitrichales</taxon>
        <taxon>Candidatus Vecturitrichaceae</taxon>
        <taxon>Candidatus Vecturithrix</taxon>
    </lineage>
</organism>
<keyword evidence="5 10" id="KW-0547">Nucleotide-binding</keyword>
<dbReference type="AlphaFoldDB" id="A0A081C970"/>
<feature type="binding site" evidence="10">
    <location>
        <position position="289"/>
    </location>
    <ligand>
        <name>Zn(2+)</name>
        <dbReference type="ChEBI" id="CHEBI:29105"/>
    </ligand>
</feature>
<feature type="binding site" evidence="10">
    <location>
        <begin position="156"/>
        <end position="159"/>
    </location>
    <ligand>
        <name>GTP</name>
        <dbReference type="ChEBI" id="CHEBI:37565"/>
    </ligand>
</feature>
<evidence type="ECO:0000256" key="9">
    <source>
        <dbReference type="ARBA" id="ARBA00023134"/>
    </source>
</evidence>
<evidence type="ECO:0000256" key="4">
    <source>
        <dbReference type="ARBA" id="ARBA00022730"/>
    </source>
</evidence>
<dbReference type="EC" id="3.6.1.-" evidence="10"/>
<protein>
    <recommendedName>
        <fullName evidence="10">Small ribosomal subunit biogenesis GTPase RsgA</fullName>
        <ecNumber evidence="10">3.6.1.-</ecNumber>
    </recommendedName>
</protein>
<keyword evidence="1 10" id="KW-0963">Cytoplasm</keyword>
<evidence type="ECO:0000256" key="1">
    <source>
        <dbReference type="ARBA" id="ARBA00022490"/>
    </source>
</evidence>
<dbReference type="PROSITE" id="PS51721">
    <property type="entry name" value="G_CP"/>
    <property type="match status" value="1"/>
</dbReference>
<feature type="domain" description="EngC GTPase" evidence="11">
    <location>
        <begin position="117"/>
        <end position="264"/>
    </location>
</feature>
<dbReference type="Gene3D" id="1.10.40.50">
    <property type="entry name" value="Probable gtpase engc, domain 3"/>
    <property type="match status" value="1"/>
</dbReference>
<feature type="binding site" evidence="10">
    <location>
        <begin position="208"/>
        <end position="216"/>
    </location>
    <ligand>
        <name>GTP</name>
        <dbReference type="ChEBI" id="CHEBI:37565"/>
    </ligand>
</feature>
<keyword evidence="3 10" id="KW-0479">Metal-binding</keyword>
<evidence type="ECO:0000256" key="3">
    <source>
        <dbReference type="ARBA" id="ARBA00022723"/>
    </source>
</evidence>
<feature type="domain" description="CP-type G" evidence="12">
    <location>
        <begin position="111"/>
        <end position="266"/>
    </location>
</feature>
<evidence type="ECO:0000256" key="6">
    <source>
        <dbReference type="ARBA" id="ARBA00022801"/>
    </source>
</evidence>
<dbReference type="CDD" id="cd01854">
    <property type="entry name" value="YjeQ_EngC"/>
    <property type="match status" value="1"/>
</dbReference>
<proteinExistence type="inferred from homology"/>
<dbReference type="InterPro" id="IPR004881">
    <property type="entry name" value="Ribosome_biogen_GTPase_RsgA"/>
</dbReference>
<feature type="binding site" evidence="10">
    <location>
        <position position="302"/>
    </location>
    <ligand>
        <name>Zn(2+)</name>
        <dbReference type="ChEBI" id="CHEBI:29105"/>
    </ligand>
</feature>
<dbReference type="PANTHER" id="PTHR32120">
    <property type="entry name" value="SMALL RIBOSOMAL SUBUNIT BIOGENESIS GTPASE RSGA"/>
    <property type="match status" value="1"/>
</dbReference>
<dbReference type="GO" id="GO:0046872">
    <property type="term" value="F:metal ion binding"/>
    <property type="evidence" value="ECO:0007669"/>
    <property type="project" value="UniProtKB-KW"/>
</dbReference>
<dbReference type="Pfam" id="PF03193">
    <property type="entry name" value="RsgA_GTPase"/>
    <property type="match status" value="1"/>
</dbReference>
<evidence type="ECO:0000256" key="5">
    <source>
        <dbReference type="ARBA" id="ARBA00022741"/>
    </source>
</evidence>
<evidence type="ECO:0000256" key="10">
    <source>
        <dbReference type="HAMAP-Rule" id="MF_01820"/>
    </source>
</evidence>
<dbReference type="GO" id="GO:0042274">
    <property type="term" value="P:ribosomal small subunit biogenesis"/>
    <property type="evidence" value="ECO:0007669"/>
    <property type="project" value="UniProtKB-UniRule"/>
</dbReference>
<dbReference type="GO" id="GO:0019843">
    <property type="term" value="F:rRNA binding"/>
    <property type="evidence" value="ECO:0007669"/>
    <property type="project" value="UniProtKB-KW"/>
</dbReference>
<dbReference type="PANTHER" id="PTHR32120:SF10">
    <property type="entry name" value="SMALL RIBOSOMAL SUBUNIT BIOGENESIS GTPASE RSGA"/>
    <property type="match status" value="1"/>
</dbReference>
<keyword evidence="4 10" id="KW-0699">rRNA-binding</keyword>
<dbReference type="InterPro" id="IPR012340">
    <property type="entry name" value="NA-bd_OB-fold"/>
</dbReference>
<dbReference type="NCBIfam" id="TIGR00157">
    <property type="entry name" value="ribosome small subunit-dependent GTPase A"/>
    <property type="match status" value="1"/>
</dbReference>
<dbReference type="InterPro" id="IPR030378">
    <property type="entry name" value="G_CP_dom"/>
</dbReference>
<evidence type="ECO:0000259" key="12">
    <source>
        <dbReference type="PROSITE" id="PS51721"/>
    </source>
</evidence>
<keyword evidence="6 10" id="KW-0378">Hydrolase</keyword>
<dbReference type="EMBL" id="DF820477">
    <property type="protein sequence ID" value="GAK61125.1"/>
    <property type="molecule type" value="Genomic_DNA"/>
</dbReference>
<dbReference type="PROSITE" id="PS50936">
    <property type="entry name" value="ENGC_GTPASE"/>
    <property type="match status" value="1"/>
</dbReference>
<dbReference type="Gene3D" id="3.40.50.300">
    <property type="entry name" value="P-loop containing nucleotide triphosphate hydrolases"/>
    <property type="match status" value="1"/>
</dbReference>
<keyword evidence="7 10" id="KW-0862">Zinc</keyword>
<comment type="similarity">
    <text evidence="10">Belongs to the TRAFAC class YlqF/YawG GTPase family. RsgA subfamily.</text>
</comment>
<reference evidence="13" key="1">
    <citation type="journal article" date="2015" name="PeerJ">
        <title>First genomic representation of candidate bacterial phylum KSB3 points to enhanced environmental sensing as a trigger of wastewater bulking.</title>
        <authorList>
            <person name="Sekiguchi Y."/>
            <person name="Ohashi A."/>
            <person name="Parks D.H."/>
            <person name="Yamauchi T."/>
            <person name="Tyson G.W."/>
            <person name="Hugenholtz P."/>
        </authorList>
    </citation>
    <scope>NUCLEOTIDE SEQUENCE [LARGE SCALE GENOMIC DNA]</scope>
</reference>
<comment type="cofactor">
    <cofactor evidence="10">
        <name>Zn(2+)</name>
        <dbReference type="ChEBI" id="CHEBI:29105"/>
    </cofactor>
    <text evidence="10">Binds 1 zinc ion per subunit.</text>
</comment>
<comment type="function">
    <text evidence="10">One of several proteins that assist in the late maturation steps of the functional core of the 30S ribosomal subunit. Helps release RbfA from mature subunits. May play a role in the assembly of ribosomal proteins into the subunit. Circularly permuted GTPase that catalyzes slow GTP hydrolysis, GTPase activity is stimulated by the 30S ribosomal subunit.</text>
</comment>
<sequence length="364" mass="40685">MNLAQFGWNPFFEAHFSEYSAAGFMPARICSEHKQQYQVYTESGEYPAEVSGKMLYLADSRSDFPAVGDWVAVNSPENGGLAIIHAILPRKSCFSRKMASGRDRRSGGRPEEQVLAANVDTVFLVSGLDREFNLRRIERYLTLVYNSGATPVIVLNKADVCDDWEYCVAEVKAIAFDAPIHPISAKTQNGLDALRNYLQPGKTAALLGSSGVGKSTIMNALLGYERQRVQVVSAQVGKGQHTTTERELIPVPTGGLLIDTPGMRELQLWSSEENLKGSFEDIETLAVRCRFADCQHESEPGCAVRAAVETGELDASRLQSYRKLTQEVAYLEQRQDSSADYLERKKWKQIAKWQREYSRISLKR</sequence>
<evidence type="ECO:0000259" key="11">
    <source>
        <dbReference type="PROSITE" id="PS50936"/>
    </source>
</evidence>
<dbReference type="GO" id="GO:0003924">
    <property type="term" value="F:GTPase activity"/>
    <property type="evidence" value="ECO:0007669"/>
    <property type="project" value="UniProtKB-UniRule"/>
</dbReference>
<accession>A0A081C970</accession>
<dbReference type="SUPFAM" id="SSF52540">
    <property type="entry name" value="P-loop containing nucleoside triphosphate hydrolases"/>
    <property type="match status" value="1"/>
</dbReference>
<evidence type="ECO:0000256" key="8">
    <source>
        <dbReference type="ARBA" id="ARBA00022884"/>
    </source>
</evidence>
<comment type="subunit">
    <text evidence="10">Monomer. Associates with 30S ribosomal subunit, binds 16S rRNA.</text>
</comment>
<comment type="subcellular location">
    <subcellularLocation>
        <location evidence="10">Cytoplasm</location>
    </subcellularLocation>
</comment>
<dbReference type="eggNOG" id="COG1162">
    <property type="taxonomic scope" value="Bacteria"/>
</dbReference>
<keyword evidence="9 10" id="KW-0342">GTP-binding</keyword>
<keyword evidence="2 10" id="KW-0690">Ribosome biogenesis</keyword>
<dbReference type="InterPro" id="IPR010914">
    <property type="entry name" value="RsgA_GTPase_dom"/>
</dbReference>
<dbReference type="STRING" id="1499967.U27_01023"/>
<evidence type="ECO:0000256" key="7">
    <source>
        <dbReference type="ARBA" id="ARBA00022833"/>
    </source>
</evidence>
<evidence type="ECO:0000256" key="2">
    <source>
        <dbReference type="ARBA" id="ARBA00022517"/>
    </source>
</evidence>
<dbReference type="Proteomes" id="UP000030661">
    <property type="component" value="Unassembled WGS sequence"/>
</dbReference>
<gene>
    <name evidence="10" type="primary">rsgA</name>
    <name evidence="13" type="ORF">U27_01023</name>
</gene>
<dbReference type="HOGENOM" id="CLU_033617_0_1_0"/>
<dbReference type="InterPro" id="IPR027417">
    <property type="entry name" value="P-loop_NTPase"/>
</dbReference>
<keyword evidence="14" id="KW-1185">Reference proteome</keyword>
<dbReference type="GO" id="GO:0005737">
    <property type="term" value="C:cytoplasm"/>
    <property type="evidence" value="ECO:0007669"/>
    <property type="project" value="UniProtKB-SubCell"/>
</dbReference>
<dbReference type="SUPFAM" id="SSF50249">
    <property type="entry name" value="Nucleic acid-binding proteins"/>
    <property type="match status" value="1"/>
</dbReference>
<evidence type="ECO:0000313" key="13">
    <source>
        <dbReference type="EMBL" id="GAK61125.1"/>
    </source>
</evidence>
<dbReference type="HAMAP" id="MF_01820">
    <property type="entry name" value="GTPase_RsgA"/>
    <property type="match status" value="1"/>
</dbReference>
<name>A0A081C970_VECG1</name>
<dbReference type="GO" id="GO:0005525">
    <property type="term" value="F:GTP binding"/>
    <property type="evidence" value="ECO:0007669"/>
    <property type="project" value="UniProtKB-UniRule"/>
</dbReference>
<feature type="binding site" evidence="10">
    <location>
        <position position="296"/>
    </location>
    <ligand>
        <name>Zn(2+)</name>
        <dbReference type="ChEBI" id="CHEBI:29105"/>
    </ligand>
</feature>